<dbReference type="EMBL" id="KZ293645">
    <property type="protein sequence ID" value="PBL01747.1"/>
    <property type="molecule type" value="Genomic_DNA"/>
</dbReference>
<proteinExistence type="predicted"/>
<dbReference type="AlphaFoldDB" id="A0A2H3ESQ9"/>
<evidence type="ECO:0000313" key="4">
    <source>
        <dbReference type="Proteomes" id="UP000217790"/>
    </source>
</evidence>
<feature type="transmembrane region" description="Helical" evidence="2">
    <location>
        <begin position="252"/>
        <end position="273"/>
    </location>
</feature>
<dbReference type="OMA" id="DHININE"/>
<feature type="transmembrane region" description="Helical" evidence="2">
    <location>
        <begin position="176"/>
        <end position="203"/>
    </location>
</feature>
<reference evidence="4" key="1">
    <citation type="journal article" date="2017" name="Nat. Ecol. Evol.">
        <title>Genome expansion and lineage-specific genetic innovations in the forest pathogenic fungi Armillaria.</title>
        <authorList>
            <person name="Sipos G."/>
            <person name="Prasanna A.N."/>
            <person name="Walter M.C."/>
            <person name="O'Connor E."/>
            <person name="Balint B."/>
            <person name="Krizsan K."/>
            <person name="Kiss B."/>
            <person name="Hess J."/>
            <person name="Varga T."/>
            <person name="Slot J."/>
            <person name="Riley R."/>
            <person name="Boka B."/>
            <person name="Rigling D."/>
            <person name="Barry K."/>
            <person name="Lee J."/>
            <person name="Mihaltcheva S."/>
            <person name="LaButti K."/>
            <person name="Lipzen A."/>
            <person name="Waldron R."/>
            <person name="Moloney N.M."/>
            <person name="Sperisen C."/>
            <person name="Kredics L."/>
            <person name="Vagvoelgyi C."/>
            <person name="Patrignani A."/>
            <person name="Fitzpatrick D."/>
            <person name="Nagy I."/>
            <person name="Doyle S."/>
            <person name="Anderson J.B."/>
            <person name="Grigoriev I.V."/>
            <person name="Gueldener U."/>
            <person name="Muensterkoetter M."/>
            <person name="Nagy L.G."/>
        </authorList>
    </citation>
    <scope>NUCLEOTIDE SEQUENCE [LARGE SCALE GENOMIC DNA]</scope>
    <source>
        <strain evidence="4">Ar21-2</strain>
    </source>
</reference>
<keyword evidence="2" id="KW-1133">Transmembrane helix</keyword>
<evidence type="ECO:0000256" key="2">
    <source>
        <dbReference type="SAM" id="Phobius"/>
    </source>
</evidence>
<feature type="transmembrane region" description="Helical" evidence="2">
    <location>
        <begin position="63"/>
        <end position="84"/>
    </location>
</feature>
<keyword evidence="2" id="KW-0812">Transmembrane</keyword>
<keyword evidence="4" id="KW-1185">Reference proteome</keyword>
<feature type="transmembrane region" description="Helical" evidence="2">
    <location>
        <begin position="224"/>
        <end position="246"/>
    </location>
</feature>
<feature type="region of interest" description="Disordered" evidence="1">
    <location>
        <begin position="375"/>
        <end position="395"/>
    </location>
</feature>
<keyword evidence="2" id="KW-0472">Membrane</keyword>
<protein>
    <submittedName>
        <fullName evidence="3">Uncharacterized protein</fullName>
    </submittedName>
</protein>
<feature type="transmembrane region" description="Helical" evidence="2">
    <location>
        <begin position="114"/>
        <end position="135"/>
    </location>
</feature>
<evidence type="ECO:0000313" key="3">
    <source>
        <dbReference type="EMBL" id="PBL01747.1"/>
    </source>
</evidence>
<gene>
    <name evidence="3" type="ORF">ARMGADRAFT_1071258</name>
</gene>
<sequence length="395" mass="44401">MAAQADIPYLTNSDKARVFQTLDAQLNSVVLYALLHGIYTGILAVTLWNIFVNKCWPIRRTMVVIIILLHALITINFAANWSLIHSSFIKNGQNFWVIYVEVNKGHIISWETGITASMSSIITDFYMIWCCWMVWGRRWLVVLPPILFLISATVAKIIVVYYQHYNDHININEREAVIFTMFSMLYISFLLATTLWCTLLIIYRILTVAGVKHGADGRLNIYHHFVEVLVESSALYSVSLILYLVLSIRNNFGLYYLDVIAGIAKGVAPTLVIGRFAAGRRARPDDSWQGSVIGSASIRSCAQEHSRASFQEDDRASPMLDGDLEAQRESSIMKPLPTHPSVCVVADYAHANTDEVSPETSPHLRNSSLIHDRSSLYEDNTLGPTVVDETTASNR</sequence>
<name>A0A2H3ESQ9_ARMGA</name>
<accession>A0A2H3ESQ9</accession>
<feature type="transmembrane region" description="Helical" evidence="2">
    <location>
        <begin position="142"/>
        <end position="164"/>
    </location>
</feature>
<dbReference type="Proteomes" id="UP000217790">
    <property type="component" value="Unassembled WGS sequence"/>
</dbReference>
<organism evidence="3 4">
    <name type="scientific">Armillaria gallica</name>
    <name type="common">Bulbous honey fungus</name>
    <name type="synonym">Armillaria bulbosa</name>
    <dbReference type="NCBI Taxonomy" id="47427"/>
    <lineage>
        <taxon>Eukaryota</taxon>
        <taxon>Fungi</taxon>
        <taxon>Dikarya</taxon>
        <taxon>Basidiomycota</taxon>
        <taxon>Agaricomycotina</taxon>
        <taxon>Agaricomycetes</taxon>
        <taxon>Agaricomycetidae</taxon>
        <taxon>Agaricales</taxon>
        <taxon>Marasmiineae</taxon>
        <taxon>Physalacriaceae</taxon>
        <taxon>Armillaria</taxon>
    </lineage>
</organism>
<dbReference type="OrthoDB" id="3026882at2759"/>
<evidence type="ECO:0000256" key="1">
    <source>
        <dbReference type="SAM" id="MobiDB-lite"/>
    </source>
</evidence>
<dbReference type="InParanoid" id="A0A2H3ESQ9"/>
<feature type="transmembrane region" description="Helical" evidence="2">
    <location>
        <begin position="29"/>
        <end position="51"/>
    </location>
</feature>